<reference evidence="3 4" key="1">
    <citation type="submission" date="2016-10" db="EMBL/GenBank/DDBJ databases">
        <authorList>
            <person name="de Groot N.N."/>
        </authorList>
    </citation>
    <scope>NUCLEOTIDE SEQUENCE [LARGE SCALE GENOMIC DNA]</scope>
    <source>
        <strain evidence="3 4">CGMCC 4.5506</strain>
    </source>
</reference>
<dbReference type="PROSITE" id="PS51755">
    <property type="entry name" value="OMPR_PHOB"/>
    <property type="match status" value="1"/>
</dbReference>
<dbReference type="PANTHER" id="PTHR47691:SF3">
    <property type="entry name" value="HTH-TYPE TRANSCRIPTIONAL REGULATOR RV0890C-RELATED"/>
    <property type="match status" value="1"/>
</dbReference>
<dbReference type="GO" id="GO:0043531">
    <property type="term" value="F:ADP binding"/>
    <property type="evidence" value="ECO:0007669"/>
    <property type="project" value="InterPro"/>
</dbReference>
<dbReference type="Gene3D" id="1.10.8.430">
    <property type="entry name" value="Helical domain of apoptotic protease-activating factors"/>
    <property type="match status" value="1"/>
</dbReference>
<dbReference type="InterPro" id="IPR016032">
    <property type="entry name" value="Sig_transdc_resp-reg_C-effctor"/>
</dbReference>
<dbReference type="InterPro" id="IPR027417">
    <property type="entry name" value="P-loop_NTPase"/>
</dbReference>
<dbReference type="PANTHER" id="PTHR47691">
    <property type="entry name" value="REGULATOR-RELATED"/>
    <property type="match status" value="1"/>
</dbReference>
<dbReference type="SUPFAM" id="SSF46894">
    <property type="entry name" value="C-terminal effector domain of the bipartite response regulators"/>
    <property type="match status" value="1"/>
</dbReference>
<sequence length="1039" mass="112824">MVRPRASTLRSLGDVLGLSRVELEQLMHESGGEAQDSGLRVEVLGPLRVFVDGTVIDPGSETQRVLLALLSLSPNTPVARDVLVESVWREQPGFGTVDSLQSRVSRLRRRLQGTGADGDGVLTAARGGYQLTVAESQHDLLVYRGLLGRARRAKENGELTEACGLYAEALGLWRGEPLEGLGAVQPHPVVVGLGHEYRAVVVEYAAVACDVGRYPDVLPLLQRVGEAEPLHEAVHAALMIALAGSGQQAAALNVFDTLRRRLSSELGADPGPELSGAYQRVLRQEVSQPERASVSAHRQLPPDIADFSGREAELNELHEMLPSADGGTAVTIGLIEGMGGVGKTKLAVRFAHQLLAEGRYADQQLYVDLRGHADQPPADPSAVLASFLRLLGVASDQIPPSLDERASLYRDRLYGKNVLVLLDNADGEDQVLPLLPASPTNFVLITSRRALALDGARSLPLDVFTQCEARELLVRVVNPARVAAEPAAVDQVVELCGGLPLAVALAGRRLQSRPAWGFAELAARLEETGDRLGELAAGSRKLHAVFDLSYAALSADERRMFRLCGLYPGDDFSVPAAAALAELPPLSVRRLLDRLVDEHLIGMVTGQAYRLHDLLVAYARDVAEKEETEQSRRAALGRLLDFYLHTAAEAARRLQPNRIEMELAGTAPAHAPALPTRQDAKQWLDAERANLIAAVTVAAEQGWPVHAWQLTRSLREYLHLYGFSHDQDWVRTHEAALAAAVAAKDARGEALTRMDLAAAYMNHGRNEDARQHLSSALEFHRSVEDHDLETSTLGSLGRLCHRLGEFGEALRYLRQAAALCAGRDSYSEGVVCSQVGLVLTALGEATDALANYQRGLVLARLSGNTAGEAAVLADIGDCYRRLGRHAEALDHVQQALKVATDNGLLPKVAYAKYRLGNVYRELGRVDEAMATMTEALRIARSAGGSVSESEVLVDLGVTYRDIGDLTTAYSLFDQGLRLAIKHGERYQEARGLNELAELHRCAARAELAQDHWRRARDLFDELGTPEAREIREFTRSIAN</sequence>
<dbReference type="GO" id="GO:0000160">
    <property type="term" value="P:phosphorelay signal transduction system"/>
    <property type="evidence" value="ECO:0007669"/>
    <property type="project" value="InterPro"/>
</dbReference>
<protein>
    <submittedName>
        <fullName evidence="3">DNA-binding transcriptional activator of the SARP family</fullName>
    </submittedName>
</protein>
<dbReference type="Gene3D" id="1.10.10.10">
    <property type="entry name" value="Winged helix-like DNA-binding domain superfamily/Winged helix DNA-binding domain"/>
    <property type="match status" value="2"/>
</dbReference>
<dbReference type="EMBL" id="FMZE01000003">
    <property type="protein sequence ID" value="SDC68447.1"/>
    <property type="molecule type" value="Genomic_DNA"/>
</dbReference>
<name>A0A1G6NMC5_9PSEU</name>
<dbReference type="SMART" id="SM00862">
    <property type="entry name" value="Trans_reg_C"/>
    <property type="match status" value="1"/>
</dbReference>
<dbReference type="InterPro" id="IPR036388">
    <property type="entry name" value="WH-like_DNA-bd_sf"/>
</dbReference>
<evidence type="ECO:0000313" key="3">
    <source>
        <dbReference type="EMBL" id="SDC68447.1"/>
    </source>
</evidence>
<dbReference type="Proteomes" id="UP000199494">
    <property type="component" value="Unassembled WGS sequence"/>
</dbReference>
<evidence type="ECO:0000256" key="1">
    <source>
        <dbReference type="ARBA" id="ARBA00005820"/>
    </source>
</evidence>
<dbReference type="AlphaFoldDB" id="A0A1G6NMC5"/>
<dbReference type="CDD" id="cd15831">
    <property type="entry name" value="BTAD"/>
    <property type="match status" value="1"/>
</dbReference>
<accession>A0A1G6NMC5</accession>
<organism evidence="3 4">
    <name type="scientific">Prauserella marina</name>
    <dbReference type="NCBI Taxonomy" id="530584"/>
    <lineage>
        <taxon>Bacteria</taxon>
        <taxon>Bacillati</taxon>
        <taxon>Actinomycetota</taxon>
        <taxon>Actinomycetes</taxon>
        <taxon>Pseudonocardiales</taxon>
        <taxon>Pseudonocardiaceae</taxon>
        <taxon>Prauserella</taxon>
    </lineage>
</organism>
<dbReference type="InterPro" id="IPR042197">
    <property type="entry name" value="Apaf_helical"/>
</dbReference>
<proteinExistence type="inferred from homology"/>
<dbReference type="InterPro" id="IPR019734">
    <property type="entry name" value="TPR_rpt"/>
</dbReference>
<dbReference type="GO" id="GO:0006355">
    <property type="term" value="P:regulation of DNA-templated transcription"/>
    <property type="evidence" value="ECO:0007669"/>
    <property type="project" value="InterPro"/>
</dbReference>
<dbReference type="Pfam" id="PF13424">
    <property type="entry name" value="TPR_12"/>
    <property type="match status" value="3"/>
</dbReference>
<dbReference type="GO" id="GO:0003677">
    <property type="term" value="F:DNA binding"/>
    <property type="evidence" value="ECO:0007669"/>
    <property type="project" value="UniProtKB-UniRule"/>
</dbReference>
<gene>
    <name evidence="3" type="ORF">SAMN05421630_103185</name>
</gene>
<keyword evidence="4" id="KW-1185">Reference proteome</keyword>
<dbReference type="SMART" id="SM01043">
    <property type="entry name" value="BTAD"/>
    <property type="match status" value="1"/>
</dbReference>
<dbReference type="Gene3D" id="3.40.50.300">
    <property type="entry name" value="P-loop containing nucleotide triphosphate hydrolases"/>
    <property type="match status" value="1"/>
</dbReference>
<dbReference type="Pfam" id="PF00486">
    <property type="entry name" value="Trans_reg_C"/>
    <property type="match status" value="1"/>
</dbReference>
<dbReference type="InterPro" id="IPR005158">
    <property type="entry name" value="BTAD"/>
</dbReference>
<evidence type="ECO:0000256" key="2">
    <source>
        <dbReference type="ARBA" id="ARBA00023125"/>
    </source>
</evidence>
<dbReference type="SMART" id="SM00028">
    <property type="entry name" value="TPR"/>
    <property type="match status" value="7"/>
</dbReference>
<keyword evidence="2 3" id="KW-0238">DNA-binding</keyword>
<dbReference type="Pfam" id="PF03704">
    <property type="entry name" value="BTAD"/>
    <property type="match status" value="1"/>
</dbReference>
<dbReference type="STRING" id="530584.SAMN05421630_103185"/>
<dbReference type="SUPFAM" id="SSF48452">
    <property type="entry name" value="TPR-like"/>
    <property type="match status" value="3"/>
</dbReference>
<dbReference type="PROSITE" id="PS50005">
    <property type="entry name" value="TPR"/>
    <property type="match status" value="3"/>
</dbReference>
<comment type="similarity">
    <text evidence="1">Belongs to the AfsR/DnrI/RedD regulatory family.</text>
</comment>
<dbReference type="Gene3D" id="1.25.40.10">
    <property type="entry name" value="Tetratricopeptide repeat domain"/>
    <property type="match status" value="3"/>
</dbReference>
<evidence type="ECO:0000313" key="4">
    <source>
        <dbReference type="Proteomes" id="UP000199494"/>
    </source>
</evidence>
<dbReference type="InterPro" id="IPR001867">
    <property type="entry name" value="OmpR/PhoB-type_DNA-bd"/>
</dbReference>
<dbReference type="SUPFAM" id="SSF52540">
    <property type="entry name" value="P-loop containing nucleoside triphosphate hydrolases"/>
    <property type="match status" value="1"/>
</dbReference>
<dbReference type="PRINTS" id="PR00364">
    <property type="entry name" value="DISEASERSIST"/>
</dbReference>
<dbReference type="InterPro" id="IPR011990">
    <property type="entry name" value="TPR-like_helical_dom_sf"/>
</dbReference>